<evidence type="ECO:0008006" key="3">
    <source>
        <dbReference type="Google" id="ProtNLM"/>
    </source>
</evidence>
<feature type="transmembrane region" description="Helical" evidence="1">
    <location>
        <begin position="175"/>
        <end position="193"/>
    </location>
</feature>
<keyword evidence="1" id="KW-1133">Transmembrane helix</keyword>
<name>A0AAU7CFB9_9BACT</name>
<protein>
    <recommendedName>
        <fullName evidence="3">DUF1109 family protein</fullName>
    </recommendedName>
</protein>
<feature type="transmembrane region" description="Helical" evidence="1">
    <location>
        <begin position="146"/>
        <end position="169"/>
    </location>
</feature>
<gene>
    <name evidence="2" type="ORF">V5E97_37525</name>
</gene>
<proteinExistence type="predicted"/>
<evidence type="ECO:0000313" key="2">
    <source>
        <dbReference type="EMBL" id="XBH03959.1"/>
    </source>
</evidence>
<sequence length="216" mass="23431">MRCARCDRLAIPQAVGFLPDGQVVFGWCLDCLEEAGCTEIEAVWRGDSLRELPRVLLHGPTLAYTATAPPDRRKLLLGITALLATWSIVLIVVGIWTIRQQVPSDPSPLGNGRPILLLAGGAATAATSLLLLGLSHGRILLHSRLACWWIQSGAFLIALAILVVGIVYHDPRRDPFVVAAAGLAIGLSIAAHWQERRLPTTTPRLGSTPRNRLQRH</sequence>
<keyword evidence="1" id="KW-0812">Transmembrane</keyword>
<feature type="transmembrane region" description="Helical" evidence="1">
    <location>
        <begin position="75"/>
        <end position="95"/>
    </location>
</feature>
<dbReference type="AlphaFoldDB" id="A0AAU7CFB9"/>
<dbReference type="EMBL" id="CP155447">
    <property type="protein sequence ID" value="XBH03959.1"/>
    <property type="molecule type" value="Genomic_DNA"/>
</dbReference>
<organism evidence="2">
    <name type="scientific">Singulisphaera sp. Ch08</name>
    <dbReference type="NCBI Taxonomy" id="3120278"/>
    <lineage>
        <taxon>Bacteria</taxon>
        <taxon>Pseudomonadati</taxon>
        <taxon>Planctomycetota</taxon>
        <taxon>Planctomycetia</taxon>
        <taxon>Isosphaerales</taxon>
        <taxon>Isosphaeraceae</taxon>
        <taxon>Singulisphaera</taxon>
    </lineage>
</organism>
<feature type="transmembrane region" description="Helical" evidence="1">
    <location>
        <begin position="115"/>
        <end position="134"/>
    </location>
</feature>
<evidence type="ECO:0000256" key="1">
    <source>
        <dbReference type="SAM" id="Phobius"/>
    </source>
</evidence>
<dbReference type="RefSeq" id="WP_406696702.1">
    <property type="nucleotide sequence ID" value="NZ_CP155447.1"/>
</dbReference>
<accession>A0AAU7CFB9</accession>
<reference evidence="2" key="1">
    <citation type="submission" date="2024-05" db="EMBL/GenBank/DDBJ databases">
        <title>Planctomycetes of the genus Singulisphaera possess chitinolytic capabilities.</title>
        <authorList>
            <person name="Ivanova A."/>
        </authorList>
    </citation>
    <scope>NUCLEOTIDE SEQUENCE</scope>
    <source>
        <strain evidence="2">Ch08T</strain>
    </source>
</reference>
<keyword evidence="1" id="KW-0472">Membrane</keyword>